<keyword evidence="1" id="KW-0175">Coiled coil</keyword>
<keyword evidence="2" id="KW-1185">Reference proteome</keyword>
<sequence>MKSLLEDARKIQQKDREHFQKLLSEEKHWQQMVDTTKKSSEVSQRLIVEEKISQLQQDYDILLSRNNSLLTETDRLREELRMSNYRVGQLTLKLSESEKSFESVNQSNKDLTQQILTFRKDKDEWGRLEREMREELVVLRKVKDLDRLVLTSEVEELKRKLVRAEIERKELDGFRARLDREVMSLKKHVEALEEDKSRTEAAIRNTMSERRAIDKSLAAMEKENTELYRNCAQLQSQIAQLERDSGSNTIAKMLTDQKELEDRVAKLVAEKQQVEIDITIQD</sequence>
<reference evidence="2" key="1">
    <citation type="submission" date="2012-09" db="EMBL/GenBank/DDBJ databases">
        <authorList>
            <person name="Martin A.A."/>
        </authorList>
    </citation>
    <scope>NUCLEOTIDE SEQUENCE</scope>
</reference>
<evidence type="ECO:0000313" key="3">
    <source>
        <dbReference type="WBParaSite" id="ACAC_0000968301-mRNA-1"/>
    </source>
</evidence>
<proteinExistence type="predicted"/>
<reference evidence="3" key="2">
    <citation type="submission" date="2017-02" db="UniProtKB">
        <authorList>
            <consortium name="WormBaseParasite"/>
        </authorList>
    </citation>
    <scope>IDENTIFICATION</scope>
</reference>
<evidence type="ECO:0000313" key="2">
    <source>
        <dbReference type="Proteomes" id="UP000035642"/>
    </source>
</evidence>
<dbReference type="Proteomes" id="UP000035642">
    <property type="component" value="Unassembled WGS sequence"/>
</dbReference>
<name>A0A0K0DFE4_ANGCA</name>
<protein>
    <submittedName>
        <fullName evidence="3">Myosin_tail_1 domain-containing protein</fullName>
    </submittedName>
</protein>
<dbReference type="WBParaSite" id="ACAC_0000968301-mRNA-1">
    <property type="protein sequence ID" value="ACAC_0000968301-mRNA-1"/>
    <property type="gene ID" value="ACAC_0000968301"/>
</dbReference>
<organism evidence="2 3">
    <name type="scientific">Angiostrongylus cantonensis</name>
    <name type="common">Rat lungworm</name>
    <dbReference type="NCBI Taxonomy" id="6313"/>
    <lineage>
        <taxon>Eukaryota</taxon>
        <taxon>Metazoa</taxon>
        <taxon>Ecdysozoa</taxon>
        <taxon>Nematoda</taxon>
        <taxon>Chromadorea</taxon>
        <taxon>Rhabditida</taxon>
        <taxon>Rhabditina</taxon>
        <taxon>Rhabditomorpha</taxon>
        <taxon>Strongyloidea</taxon>
        <taxon>Metastrongylidae</taxon>
        <taxon>Angiostrongylus</taxon>
    </lineage>
</organism>
<feature type="coiled-coil region" evidence="1">
    <location>
        <begin position="147"/>
        <end position="277"/>
    </location>
</feature>
<dbReference type="AlphaFoldDB" id="A0A0K0DFE4"/>
<evidence type="ECO:0000256" key="1">
    <source>
        <dbReference type="SAM" id="Coils"/>
    </source>
</evidence>
<dbReference type="STRING" id="6313.A0A0K0DFE4"/>
<accession>A0A0K0DFE4</accession>